<proteinExistence type="inferred from homology"/>
<evidence type="ECO:0000256" key="3">
    <source>
        <dbReference type="ARBA" id="ARBA00008431"/>
    </source>
</evidence>
<evidence type="ECO:0000256" key="2">
    <source>
        <dbReference type="ARBA" id="ARBA00007278"/>
    </source>
</evidence>
<name>A0A816KPG0_9BILA</name>
<evidence type="ECO:0000256" key="5">
    <source>
        <dbReference type="ARBA" id="ARBA00022980"/>
    </source>
</evidence>
<dbReference type="CDD" id="cd00513">
    <property type="entry name" value="Ribosomal_L32_L32e"/>
    <property type="match status" value="1"/>
</dbReference>
<dbReference type="Gene3D" id="1.10.10.10">
    <property type="entry name" value="Winged helix-like DNA-binding domain superfamily/Winged helix DNA-binding domain"/>
    <property type="match status" value="1"/>
</dbReference>
<dbReference type="PROSITE" id="PS00580">
    <property type="entry name" value="RIBOSOMAL_L32E"/>
    <property type="match status" value="1"/>
</dbReference>
<dbReference type="EMBL" id="CAJOBI010020736">
    <property type="protein sequence ID" value="CAF4214573.1"/>
    <property type="molecule type" value="Genomic_DNA"/>
</dbReference>
<dbReference type="PANTHER" id="PTHR23413:SF1">
    <property type="entry name" value="RIBOSOMAL PROTEIN L32"/>
    <property type="match status" value="1"/>
</dbReference>
<evidence type="ECO:0000256" key="7">
    <source>
        <dbReference type="ARBA" id="ARBA00035335"/>
    </source>
</evidence>
<feature type="compositionally biased region" description="Basic and acidic residues" evidence="8">
    <location>
        <begin position="95"/>
        <end position="108"/>
    </location>
</feature>
<dbReference type="GO" id="GO:0022625">
    <property type="term" value="C:cytosolic large ribosomal subunit"/>
    <property type="evidence" value="ECO:0007669"/>
    <property type="project" value="TreeGrafter"/>
</dbReference>
<dbReference type="GO" id="GO:0003735">
    <property type="term" value="F:structural constituent of ribosome"/>
    <property type="evidence" value="ECO:0007669"/>
    <property type="project" value="InterPro"/>
</dbReference>
<keyword evidence="4" id="KW-0963">Cytoplasm</keyword>
<evidence type="ECO:0000256" key="4">
    <source>
        <dbReference type="ARBA" id="ARBA00022490"/>
    </source>
</evidence>
<comment type="similarity">
    <text evidence="2">Belongs to the eukaryotic ribosomal protein eS10 family.</text>
</comment>
<dbReference type="InterPro" id="IPR001515">
    <property type="entry name" value="Ribosomal_eL32"/>
</dbReference>
<evidence type="ECO:0000256" key="1">
    <source>
        <dbReference type="ARBA" id="ARBA00004496"/>
    </source>
</evidence>
<feature type="domain" description="Plectin/eS10 N-terminal" evidence="9">
    <location>
        <begin position="3"/>
        <end position="94"/>
    </location>
</feature>
<dbReference type="SUPFAM" id="SSF52042">
    <property type="entry name" value="Ribosomal protein L32e"/>
    <property type="match status" value="1"/>
</dbReference>
<evidence type="ECO:0000313" key="10">
    <source>
        <dbReference type="EMBL" id="CAF1923817.1"/>
    </source>
</evidence>
<keyword evidence="5" id="KW-0689">Ribosomal protein</keyword>
<dbReference type="SMART" id="SM01393">
    <property type="entry name" value="Ribosomal_L32e"/>
    <property type="match status" value="1"/>
</dbReference>
<protein>
    <recommendedName>
        <fullName evidence="7">60S ribosomal protein L32</fullName>
    </recommendedName>
</protein>
<dbReference type="Proteomes" id="UP000676336">
    <property type="component" value="Unassembled WGS sequence"/>
</dbReference>
<comment type="subcellular location">
    <subcellularLocation>
        <location evidence="1">Cytoplasm</location>
    </subcellularLocation>
</comment>
<dbReference type="FunFam" id="1.10.10.10:FF:000025">
    <property type="entry name" value="40S ribosomal protein S10"/>
    <property type="match status" value="1"/>
</dbReference>
<evidence type="ECO:0000256" key="6">
    <source>
        <dbReference type="ARBA" id="ARBA00023274"/>
    </source>
</evidence>
<keyword evidence="6" id="KW-0687">Ribonucleoprotein</keyword>
<dbReference type="InterPro" id="IPR036351">
    <property type="entry name" value="Ribosomal_eL32_sf"/>
</dbReference>
<comment type="similarity">
    <text evidence="3">Belongs to the eukaryotic ribosomal protein eL32 family.</text>
</comment>
<sequence length="296" mass="34467">MLMPKKHRTLIYEYLMKEGVVVAEKDFGLDKHPAIPVPNIHVIKALQSLKSRNLVKEQFAWRHYYWYLNNEGTNFLREYLNLPPEIVPATLKRPTRPEGAKSAKRVENVRPTSPSADHSRQEYRRGAYDKQGEVGAGSARPEFRGGYGRGRQPPVNDGSDIDHKLRPLVKGKILKKRTKKFVRHQSDRYFRLRPNWRKPRGIDNRVRRRFKGVYLMPSIGYGSDKRSRHMRPDGFRAFLVSNVKELEILLMQNRKFAAEIAHTVSAPNRKKIIERAQQLAIKVTNPNARLRAEEKE</sequence>
<feature type="region of interest" description="Disordered" evidence="8">
    <location>
        <begin position="91"/>
        <end position="163"/>
    </location>
</feature>
<dbReference type="InterPro" id="IPR018263">
    <property type="entry name" value="Ribosomal_eL32_CS"/>
</dbReference>
<organism evidence="10 12">
    <name type="scientific">Rotaria magnacalcarata</name>
    <dbReference type="NCBI Taxonomy" id="392030"/>
    <lineage>
        <taxon>Eukaryota</taxon>
        <taxon>Metazoa</taxon>
        <taxon>Spiralia</taxon>
        <taxon>Gnathifera</taxon>
        <taxon>Rotifera</taxon>
        <taxon>Eurotatoria</taxon>
        <taxon>Bdelloidea</taxon>
        <taxon>Philodinida</taxon>
        <taxon>Philodinidae</taxon>
        <taxon>Rotaria</taxon>
    </lineage>
</organism>
<dbReference type="GO" id="GO:0002181">
    <property type="term" value="P:cytoplasmic translation"/>
    <property type="evidence" value="ECO:0007669"/>
    <property type="project" value="UniProtKB-ARBA"/>
</dbReference>
<dbReference type="Pfam" id="PF01655">
    <property type="entry name" value="Ribosomal_L32e"/>
    <property type="match status" value="1"/>
</dbReference>
<comment type="caution">
    <text evidence="10">The sequence shown here is derived from an EMBL/GenBank/DDBJ whole genome shotgun (WGS) entry which is preliminary data.</text>
</comment>
<evidence type="ECO:0000256" key="8">
    <source>
        <dbReference type="SAM" id="MobiDB-lite"/>
    </source>
</evidence>
<evidence type="ECO:0000313" key="12">
    <source>
        <dbReference type="Proteomes" id="UP000663824"/>
    </source>
</evidence>
<evidence type="ECO:0000313" key="11">
    <source>
        <dbReference type="EMBL" id="CAF4214573.1"/>
    </source>
</evidence>
<reference evidence="10" key="1">
    <citation type="submission" date="2021-02" db="EMBL/GenBank/DDBJ databases">
        <authorList>
            <person name="Nowell W R."/>
        </authorList>
    </citation>
    <scope>NUCLEOTIDE SEQUENCE</scope>
</reference>
<accession>A0A816KPG0</accession>
<dbReference type="InterPro" id="IPR005326">
    <property type="entry name" value="Plectin_eS10_N"/>
</dbReference>
<gene>
    <name evidence="10" type="ORF">MBJ925_LOCUS2951</name>
    <name evidence="11" type="ORF">SMN809_LOCUS22468</name>
</gene>
<evidence type="ECO:0000259" key="9">
    <source>
        <dbReference type="Pfam" id="PF03501"/>
    </source>
</evidence>
<dbReference type="Pfam" id="PF03501">
    <property type="entry name" value="S10_plectin"/>
    <property type="match status" value="1"/>
</dbReference>
<dbReference type="PANTHER" id="PTHR23413">
    <property type="entry name" value="60S RIBOSOMAL PROTEIN L32 AND DNA-DIRECTED RNA POLYMERASE II, SUBUNIT N"/>
    <property type="match status" value="1"/>
</dbReference>
<dbReference type="EMBL" id="CAJNRE010000184">
    <property type="protein sequence ID" value="CAF1923817.1"/>
    <property type="molecule type" value="Genomic_DNA"/>
</dbReference>
<dbReference type="AlphaFoldDB" id="A0A816KPG0"/>
<feature type="compositionally biased region" description="Basic and acidic residues" evidence="8">
    <location>
        <begin position="117"/>
        <end position="132"/>
    </location>
</feature>
<dbReference type="InterPro" id="IPR036388">
    <property type="entry name" value="WH-like_DNA-bd_sf"/>
</dbReference>
<dbReference type="Proteomes" id="UP000663824">
    <property type="component" value="Unassembled WGS sequence"/>
</dbReference>